<keyword evidence="2" id="KW-0436">Ligase</keyword>
<organism evidence="2 3">
    <name type="scientific">Pectobacterium phage Arno160</name>
    <dbReference type="NCBI Taxonomy" id="2488835"/>
    <lineage>
        <taxon>Viruses</taxon>
        <taxon>Duplodnaviria</taxon>
        <taxon>Heunggongvirae</taxon>
        <taxon>Uroviricota</taxon>
        <taxon>Caudoviricetes</taxon>
        <taxon>Autographivirales</taxon>
        <taxon>Autonotataviridae</taxon>
        <taxon>Melnykvirinae</taxon>
        <taxon>Wanjuvirus</taxon>
        <taxon>Wanjuvirus arno160</taxon>
    </lineage>
</organism>
<feature type="region of interest" description="Disordered" evidence="1">
    <location>
        <begin position="60"/>
        <end position="97"/>
    </location>
</feature>
<dbReference type="Proteomes" id="UP000276370">
    <property type="component" value="Segment"/>
</dbReference>
<evidence type="ECO:0000256" key="1">
    <source>
        <dbReference type="SAM" id="MobiDB-lite"/>
    </source>
</evidence>
<gene>
    <name evidence="2" type="ORF">Arno160_gp11</name>
</gene>
<accession>A0A3G8F1U5</accession>
<dbReference type="GO" id="GO:0016874">
    <property type="term" value="F:ligase activity"/>
    <property type="evidence" value="ECO:0007669"/>
    <property type="project" value="UniProtKB-KW"/>
</dbReference>
<dbReference type="EMBL" id="MK053931">
    <property type="protein sequence ID" value="AZF88073.1"/>
    <property type="molecule type" value="Genomic_DNA"/>
</dbReference>
<evidence type="ECO:0000313" key="3">
    <source>
        <dbReference type="Proteomes" id="UP000276370"/>
    </source>
</evidence>
<reference evidence="2" key="1">
    <citation type="submission" date="2018-10" db="EMBL/GenBank/DDBJ databases">
        <authorList>
            <person name="Shneider M.M."/>
            <person name="Kabilov M.R."/>
            <person name="Miroshnikov K.A."/>
        </authorList>
    </citation>
    <scope>NUCLEOTIDE SEQUENCE [LARGE SCALE GENOMIC DNA]</scope>
</reference>
<proteinExistence type="predicted"/>
<protein>
    <submittedName>
        <fullName evidence="2">DNA ligase</fullName>
    </submittedName>
</protein>
<evidence type="ECO:0000313" key="2">
    <source>
        <dbReference type="EMBL" id="AZF88073.1"/>
    </source>
</evidence>
<keyword evidence="3" id="KW-1185">Reference proteome</keyword>
<feature type="region of interest" description="Disordered" evidence="1">
    <location>
        <begin position="1"/>
        <end position="22"/>
    </location>
</feature>
<name>A0A3G8F1U5_9CAUD</name>
<sequence length="144" mass="15508">MSTGTALVNVRTPKATPADQHKGNYFFTPPEVLAYLAGETLGQMEMDIVLRFFGGELPSVPPVRTEGGSPDRSTSVPPAFAYPYGTSPAEGGLTDPPKKKLIRKVEEPHSQLYHAAEILVGCLDDASAYAVLTKLAERFGFELP</sequence>